<proteinExistence type="predicted"/>
<dbReference type="SMART" id="SM00470">
    <property type="entry name" value="ParB"/>
    <property type="match status" value="1"/>
</dbReference>
<protein>
    <recommendedName>
        <fullName evidence="1">ParB-like N-terminal domain-containing protein</fullName>
    </recommendedName>
</protein>
<dbReference type="EMBL" id="CP032624">
    <property type="protein sequence ID" value="AYG04598.1"/>
    <property type="molecule type" value="Genomic_DNA"/>
</dbReference>
<sequence length="362" mass="39694">MSSPQDGHIELERAVDSIGVGRRHRQDYGDLAPLVESIRRNGLLQPITITLDGNLICGARRLAAIKLLGWKTVKVWVRSGVSDRLGQLLAEQDDNLLHKPLTQFEAAALYRELKTLLAEDAARRQEATRFHAADDAGDDGAIKLTAPWDTPPGEAAVQAAQMVTGRDSHTTLERIGRLEHLAADRTQPESVRTRAAEEVERIKAGGGVYPSHLRVNAELSLAELDQIAADPALPADVRGQARTEAVQVRAAERDARAVELEELAQAALARVKAAKKTGRKPPRRPLTAVENQGEPVPFPLTVFVAIWDDMAGWWLHHDPDEVGPALTEEQWSRFEQTVAGTIAFADTARAARRAQERSEHIA</sequence>
<evidence type="ECO:0000313" key="3">
    <source>
        <dbReference type="Proteomes" id="UP000275069"/>
    </source>
</evidence>
<dbReference type="Gene3D" id="3.90.1530.30">
    <property type="match status" value="1"/>
</dbReference>
<dbReference type="InterPro" id="IPR003115">
    <property type="entry name" value="ParB_N"/>
</dbReference>
<keyword evidence="3" id="KW-1185">Reference proteome</keyword>
<dbReference type="PANTHER" id="PTHR33375">
    <property type="entry name" value="CHROMOSOME-PARTITIONING PROTEIN PARB-RELATED"/>
    <property type="match status" value="1"/>
</dbReference>
<dbReference type="Pfam" id="PF02195">
    <property type="entry name" value="ParB_N"/>
    <property type="match status" value="1"/>
</dbReference>
<dbReference type="GO" id="GO:0045881">
    <property type="term" value="P:positive regulation of sporulation resulting in formation of a cellular spore"/>
    <property type="evidence" value="ECO:0007669"/>
    <property type="project" value="TreeGrafter"/>
</dbReference>
<dbReference type="SUPFAM" id="SSF110849">
    <property type="entry name" value="ParB/Sulfiredoxin"/>
    <property type="match status" value="1"/>
</dbReference>
<organism evidence="2 3">
    <name type="scientific">Gryllotalpicola protaetiae</name>
    <dbReference type="NCBI Taxonomy" id="2419771"/>
    <lineage>
        <taxon>Bacteria</taxon>
        <taxon>Bacillati</taxon>
        <taxon>Actinomycetota</taxon>
        <taxon>Actinomycetes</taxon>
        <taxon>Micrococcales</taxon>
        <taxon>Microbacteriaceae</taxon>
        <taxon>Gryllotalpicola</taxon>
    </lineage>
</organism>
<dbReference type="PANTHER" id="PTHR33375:SF1">
    <property type="entry name" value="CHROMOSOME-PARTITIONING PROTEIN PARB-RELATED"/>
    <property type="match status" value="1"/>
</dbReference>
<dbReference type="InterPro" id="IPR036086">
    <property type="entry name" value="ParB/Sulfiredoxin_sf"/>
</dbReference>
<dbReference type="InterPro" id="IPR050336">
    <property type="entry name" value="Chromosome_partition/occlusion"/>
</dbReference>
<dbReference type="GO" id="GO:0007059">
    <property type="term" value="P:chromosome segregation"/>
    <property type="evidence" value="ECO:0007669"/>
    <property type="project" value="TreeGrafter"/>
</dbReference>
<dbReference type="OrthoDB" id="3176965at2"/>
<dbReference type="Proteomes" id="UP000275069">
    <property type="component" value="Chromosome"/>
</dbReference>
<gene>
    <name evidence="2" type="ORF">D7I44_14420</name>
</gene>
<evidence type="ECO:0000259" key="1">
    <source>
        <dbReference type="SMART" id="SM00470"/>
    </source>
</evidence>
<dbReference type="AlphaFoldDB" id="A0A387BPG2"/>
<dbReference type="RefSeq" id="WP_120790127.1">
    <property type="nucleotide sequence ID" value="NZ_CP032624.1"/>
</dbReference>
<dbReference type="KEGG" id="gry:D7I44_14420"/>
<feature type="domain" description="ParB-like N-terminal" evidence="1">
    <location>
        <begin position="11"/>
        <end position="95"/>
    </location>
</feature>
<name>A0A387BPG2_9MICO</name>
<accession>A0A387BPG2</accession>
<dbReference type="GO" id="GO:0005694">
    <property type="term" value="C:chromosome"/>
    <property type="evidence" value="ECO:0007669"/>
    <property type="project" value="TreeGrafter"/>
</dbReference>
<evidence type="ECO:0000313" key="2">
    <source>
        <dbReference type="EMBL" id="AYG04598.1"/>
    </source>
</evidence>
<reference evidence="2 3" key="1">
    <citation type="submission" date="2018-09" db="EMBL/GenBank/DDBJ databases">
        <title>Genome sequencing of strain 2DFW10M-5.</title>
        <authorList>
            <person name="Heo J."/>
            <person name="Kim S.-J."/>
            <person name="Kwon S.-W."/>
        </authorList>
    </citation>
    <scope>NUCLEOTIDE SEQUENCE [LARGE SCALE GENOMIC DNA]</scope>
    <source>
        <strain evidence="2 3">2DFW10M-5</strain>
    </source>
</reference>